<gene>
    <name evidence="12" type="ORF">DPX16_9780</name>
</gene>
<keyword evidence="8" id="KW-0325">Glycoprotein</keyword>
<dbReference type="AlphaFoldDB" id="A0A3N0Y3K4"/>
<proteinExistence type="inferred from homology"/>
<dbReference type="GO" id="GO:0000139">
    <property type="term" value="C:Golgi membrane"/>
    <property type="evidence" value="ECO:0007669"/>
    <property type="project" value="UniProtKB-SubCell"/>
</dbReference>
<feature type="region of interest" description="Disordered" evidence="9">
    <location>
        <begin position="191"/>
        <end position="233"/>
    </location>
</feature>
<evidence type="ECO:0000256" key="11">
    <source>
        <dbReference type="SAM" id="SignalP"/>
    </source>
</evidence>
<dbReference type="InterPro" id="IPR022065">
    <property type="entry name" value="Uncharacterised_TMEM59"/>
</dbReference>
<keyword evidence="3 10" id="KW-0812">Transmembrane</keyword>
<feature type="transmembrane region" description="Helical" evidence="10">
    <location>
        <begin position="255"/>
        <end position="279"/>
    </location>
</feature>
<comment type="caution">
    <text evidence="12">The sequence shown here is derived from an EMBL/GenBank/DDBJ whole genome shotgun (WGS) entry which is preliminary data.</text>
</comment>
<protein>
    <submittedName>
        <fullName evidence="12">Transmembrane protein 59-like</fullName>
    </submittedName>
</protein>
<evidence type="ECO:0000256" key="2">
    <source>
        <dbReference type="ARBA" id="ARBA00009643"/>
    </source>
</evidence>
<evidence type="ECO:0000256" key="7">
    <source>
        <dbReference type="ARBA" id="ARBA00023136"/>
    </source>
</evidence>
<accession>A0A3N0Y3K4</accession>
<evidence type="ECO:0000256" key="5">
    <source>
        <dbReference type="ARBA" id="ARBA00022989"/>
    </source>
</evidence>
<evidence type="ECO:0000313" key="12">
    <source>
        <dbReference type="EMBL" id="ROL40786.1"/>
    </source>
</evidence>
<keyword evidence="6" id="KW-0333">Golgi apparatus</keyword>
<reference evidence="12 13" key="1">
    <citation type="submission" date="2018-10" db="EMBL/GenBank/DDBJ databases">
        <title>Genome assembly for a Yunnan-Guizhou Plateau 3E fish, Anabarilius grahami (Regan), and its evolutionary and genetic applications.</title>
        <authorList>
            <person name="Jiang W."/>
        </authorList>
    </citation>
    <scope>NUCLEOTIDE SEQUENCE [LARGE SCALE GENOMIC DNA]</scope>
    <source>
        <strain evidence="12">AG-KIZ</strain>
        <tissue evidence="12">Muscle</tissue>
    </source>
</reference>
<dbReference type="PANTHER" id="PTHR28652:SF1">
    <property type="entry name" value="TRANSMEMBRANE PROTEIN 59-LIKE"/>
    <property type="match status" value="1"/>
</dbReference>
<evidence type="ECO:0000256" key="9">
    <source>
        <dbReference type="SAM" id="MobiDB-lite"/>
    </source>
</evidence>
<keyword evidence="4 11" id="KW-0732">Signal</keyword>
<evidence type="ECO:0000256" key="4">
    <source>
        <dbReference type="ARBA" id="ARBA00022729"/>
    </source>
</evidence>
<organism evidence="12 13">
    <name type="scientific">Anabarilius grahami</name>
    <name type="common">Kanglang fish</name>
    <name type="synonym">Barilius grahami</name>
    <dbReference type="NCBI Taxonomy" id="495550"/>
    <lineage>
        <taxon>Eukaryota</taxon>
        <taxon>Metazoa</taxon>
        <taxon>Chordata</taxon>
        <taxon>Craniata</taxon>
        <taxon>Vertebrata</taxon>
        <taxon>Euteleostomi</taxon>
        <taxon>Actinopterygii</taxon>
        <taxon>Neopterygii</taxon>
        <taxon>Teleostei</taxon>
        <taxon>Ostariophysi</taxon>
        <taxon>Cypriniformes</taxon>
        <taxon>Xenocyprididae</taxon>
        <taxon>Xenocypridinae</taxon>
        <taxon>Xenocypridinae incertae sedis</taxon>
        <taxon>Anabarilius</taxon>
    </lineage>
</organism>
<feature type="signal peptide" evidence="11">
    <location>
        <begin position="1"/>
        <end position="25"/>
    </location>
</feature>
<dbReference type="Pfam" id="PF12280">
    <property type="entry name" value="BSMAP"/>
    <property type="match status" value="1"/>
</dbReference>
<feature type="chain" id="PRO_5017964316" evidence="11">
    <location>
        <begin position="26"/>
        <end position="440"/>
    </location>
</feature>
<comment type="similarity">
    <text evidence="2">Belongs to the TMEM59 family.</text>
</comment>
<evidence type="ECO:0000256" key="10">
    <source>
        <dbReference type="SAM" id="Phobius"/>
    </source>
</evidence>
<keyword evidence="7 10" id="KW-0472">Membrane</keyword>
<name>A0A3N0Y3K4_ANAGA</name>
<comment type="subcellular location">
    <subcellularLocation>
        <location evidence="1">Golgi apparatus membrane</location>
        <topology evidence="1">Single-pass type I membrane protein</topology>
    </subcellularLocation>
</comment>
<dbReference type="OrthoDB" id="6371519at2759"/>
<evidence type="ECO:0000256" key="8">
    <source>
        <dbReference type="ARBA" id="ARBA00023180"/>
    </source>
</evidence>
<evidence type="ECO:0000256" key="6">
    <source>
        <dbReference type="ARBA" id="ARBA00023034"/>
    </source>
</evidence>
<dbReference type="Proteomes" id="UP000281406">
    <property type="component" value="Unassembled WGS sequence"/>
</dbReference>
<evidence type="ECO:0000256" key="3">
    <source>
        <dbReference type="ARBA" id="ARBA00022692"/>
    </source>
</evidence>
<evidence type="ECO:0000256" key="1">
    <source>
        <dbReference type="ARBA" id="ARBA00004614"/>
    </source>
</evidence>
<keyword evidence="5 10" id="KW-1133">Transmembrane helix</keyword>
<sequence>MLQFGGRVRGVSALVSMILVALAAASSDLFDNQLGDINYCKKQCQMSIKNKSPAKDSIMNACHRGCRLYSICQFVNGNTGINTSKEECQGACQEAYSKLLEQEACSTGCASQPAEPEIKRRKLKALTNRPKPISVMDAVSSWCNDIVSSAQSFISSTWTFYLQADDGKVVVFQSQPEIEYSLPELQAPRSNVVDKPWPQVNSHTQRPHTGGRSHGERNAAKPGVKGKHVSQHAEDPAAEHDFLGCMSRRSGLPRWILAACLFLSIMVMLWLSCASLVTAPEQHVKTQLSINGDKEFMDDTQKVNPYHLTPVIAMTIGQSEESKEAGPLPVKCATVSHSSRRTNAQSNVITSFSTLSNVSNMINRAVLPHTHDRKSGSSAGDCDIIKVLLLKACVAQSFQRPRSAPTTLGPALLHTTVTLIIASMNMICSRVQSLFFCTVR</sequence>
<dbReference type="PANTHER" id="PTHR28652">
    <property type="entry name" value="TRANSMEMBRANE PROTEIN 59-LIKE PROTEIN"/>
    <property type="match status" value="1"/>
</dbReference>
<evidence type="ECO:0000313" key="13">
    <source>
        <dbReference type="Proteomes" id="UP000281406"/>
    </source>
</evidence>
<dbReference type="EMBL" id="RJVU01053127">
    <property type="protein sequence ID" value="ROL40786.1"/>
    <property type="molecule type" value="Genomic_DNA"/>
</dbReference>
<keyword evidence="13" id="KW-1185">Reference proteome</keyword>